<dbReference type="Gene3D" id="1.20.930.20">
    <property type="entry name" value="Adaptor protein Cbl, N-terminal domain"/>
    <property type="match status" value="1"/>
</dbReference>
<dbReference type="InterPro" id="IPR036537">
    <property type="entry name" value="Adaptor_Cbl_N_dom_sf"/>
</dbReference>
<keyword evidence="2" id="KW-1185">Reference proteome</keyword>
<reference evidence="1" key="1">
    <citation type="submission" date="2023-03" db="EMBL/GenBank/DDBJ databases">
        <title>Massive genome expansion in bonnet fungi (Mycena s.s.) driven by repeated elements and novel gene families across ecological guilds.</title>
        <authorList>
            <consortium name="Lawrence Berkeley National Laboratory"/>
            <person name="Harder C.B."/>
            <person name="Miyauchi S."/>
            <person name="Viragh M."/>
            <person name="Kuo A."/>
            <person name="Thoen E."/>
            <person name="Andreopoulos B."/>
            <person name="Lu D."/>
            <person name="Skrede I."/>
            <person name="Drula E."/>
            <person name="Henrissat B."/>
            <person name="Morin E."/>
            <person name="Kohler A."/>
            <person name="Barry K."/>
            <person name="LaButti K."/>
            <person name="Morin E."/>
            <person name="Salamov A."/>
            <person name="Lipzen A."/>
            <person name="Mereny Z."/>
            <person name="Hegedus B."/>
            <person name="Baldrian P."/>
            <person name="Stursova M."/>
            <person name="Weitz H."/>
            <person name="Taylor A."/>
            <person name="Grigoriev I.V."/>
            <person name="Nagy L.G."/>
            <person name="Martin F."/>
            <person name="Kauserud H."/>
        </authorList>
    </citation>
    <scope>NUCLEOTIDE SEQUENCE</scope>
    <source>
        <strain evidence="1">CBHHK200</strain>
    </source>
</reference>
<evidence type="ECO:0000313" key="2">
    <source>
        <dbReference type="Proteomes" id="UP001218188"/>
    </source>
</evidence>
<gene>
    <name evidence="1" type="ORF">C8F04DRAFT_1248270</name>
</gene>
<dbReference type="GO" id="GO:0007166">
    <property type="term" value="P:cell surface receptor signaling pathway"/>
    <property type="evidence" value="ECO:0007669"/>
    <property type="project" value="InterPro"/>
</dbReference>
<protein>
    <submittedName>
        <fullName evidence="1">Uncharacterized protein</fullName>
    </submittedName>
</protein>
<dbReference type="CDD" id="cd21037">
    <property type="entry name" value="MLKL_NTD"/>
    <property type="match status" value="1"/>
</dbReference>
<organism evidence="1 2">
    <name type="scientific">Mycena alexandri</name>
    <dbReference type="NCBI Taxonomy" id="1745969"/>
    <lineage>
        <taxon>Eukaryota</taxon>
        <taxon>Fungi</taxon>
        <taxon>Dikarya</taxon>
        <taxon>Basidiomycota</taxon>
        <taxon>Agaricomycotina</taxon>
        <taxon>Agaricomycetes</taxon>
        <taxon>Agaricomycetidae</taxon>
        <taxon>Agaricales</taxon>
        <taxon>Marasmiineae</taxon>
        <taxon>Mycenaceae</taxon>
        <taxon>Mycena</taxon>
    </lineage>
</organism>
<evidence type="ECO:0000313" key="1">
    <source>
        <dbReference type="EMBL" id="KAJ7046010.1"/>
    </source>
</evidence>
<dbReference type="EMBL" id="JARJCM010000003">
    <property type="protein sequence ID" value="KAJ7046010.1"/>
    <property type="molecule type" value="Genomic_DNA"/>
</dbReference>
<dbReference type="Proteomes" id="UP001218188">
    <property type="component" value="Unassembled WGS sequence"/>
</dbReference>
<name>A0AAD6XF63_9AGAR</name>
<dbReference type="InterPro" id="IPR059179">
    <property type="entry name" value="MLKL-like_MCAfunc"/>
</dbReference>
<accession>A0AAD6XF63</accession>
<comment type="caution">
    <text evidence="1">The sequence shown here is derived from an EMBL/GenBank/DDBJ whole genome shotgun (WGS) entry which is preliminary data.</text>
</comment>
<dbReference type="AlphaFoldDB" id="A0AAD6XF63"/>
<sequence length="149" mass="16883">MPREDPATEARIQKLTACLAPAVTLLEELNDVFGPSFIQPIVKTVQALIAGIQNVKRNKDECFQLVEGIHQVVYPIIHLYLKSEAAGSLPPEVLDKIAQFTDTLHKIYTFIEIQQDGNKIRQFFRQSEVNKLLKDCHTGLDHAIETFRV</sequence>
<proteinExistence type="predicted"/>